<proteinExistence type="predicted"/>
<evidence type="ECO:0000313" key="2">
    <source>
        <dbReference type="Proteomes" id="UP001163878"/>
    </source>
</evidence>
<gene>
    <name evidence="1" type="ORF">OGH68_15250</name>
</gene>
<name>A0ABY6I9S0_STRPE</name>
<reference evidence="1" key="1">
    <citation type="submission" date="2022-10" db="EMBL/GenBank/DDBJ databases">
        <title>Cytochrome P450 Catalyzes Benzene Ring Formation in the Biosynthesis of Trialkyl-Substituted Aromatic Polyketides.</title>
        <authorList>
            <person name="Zhao E."/>
            <person name="Ge H."/>
        </authorList>
    </citation>
    <scope>NUCLEOTIDE SEQUENCE</scope>
    <source>
        <strain evidence="1">NA0869</strain>
    </source>
</reference>
<accession>A0ABY6I9S0</accession>
<dbReference type="EMBL" id="CP107567">
    <property type="protein sequence ID" value="UYQ62704.1"/>
    <property type="molecule type" value="Genomic_DNA"/>
</dbReference>
<sequence>MADIALDALHAGPLQPEQGPRHALPAPLTKGPVVADVWIDDSLGFALLIHRRSDGLVSEELYHSVRNSNGDWLDCEHLGGAILGFDIEVPAAIEDALAGAPVAVVSESESLIYTGRSDAEEGYESARVVTVLFGGEVDLIEIEDLSPALTARDERFTMDVTSPLMLLVLLPGQKLRVSALRHEGSSLIKIGGAMEFFYPER</sequence>
<keyword evidence="2" id="KW-1185">Reference proteome</keyword>
<protein>
    <submittedName>
        <fullName evidence="1">Uncharacterized protein</fullName>
    </submittedName>
</protein>
<organism evidence="1 2">
    <name type="scientific">Streptomyces peucetius</name>
    <dbReference type="NCBI Taxonomy" id="1950"/>
    <lineage>
        <taxon>Bacteria</taxon>
        <taxon>Bacillati</taxon>
        <taxon>Actinomycetota</taxon>
        <taxon>Actinomycetes</taxon>
        <taxon>Kitasatosporales</taxon>
        <taxon>Streptomycetaceae</taxon>
        <taxon>Streptomyces</taxon>
    </lineage>
</organism>
<dbReference type="Proteomes" id="UP001163878">
    <property type="component" value="Chromosome"/>
</dbReference>
<dbReference type="RefSeq" id="WP_264244444.1">
    <property type="nucleotide sequence ID" value="NZ_CP107567.1"/>
</dbReference>
<evidence type="ECO:0000313" key="1">
    <source>
        <dbReference type="EMBL" id="UYQ62704.1"/>
    </source>
</evidence>